<evidence type="ECO:0000256" key="2">
    <source>
        <dbReference type="SAM" id="Phobius"/>
    </source>
</evidence>
<feature type="compositionally biased region" description="Low complexity" evidence="1">
    <location>
        <begin position="67"/>
        <end position="139"/>
    </location>
</feature>
<evidence type="ECO:0000259" key="4">
    <source>
        <dbReference type="Pfam" id="PF24866"/>
    </source>
</evidence>
<feature type="region of interest" description="Disordered" evidence="1">
    <location>
        <begin position="26"/>
        <end position="139"/>
    </location>
</feature>
<gene>
    <name evidence="5" type="ORF">UA08_06240</name>
</gene>
<protein>
    <recommendedName>
        <fullName evidence="4">DUF7732 domain-containing protein</fullName>
    </recommendedName>
</protein>
<evidence type="ECO:0000313" key="5">
    <source>
        <dbReference type="EMBL" id="OKL58752.1"/>
    </source>
</evidence>
<keyword evidence="2" id="KW-0472">Membrane</keyword>
<accession>A0A225ACD7</accession>
<evidence type="ECO:0000256" key="1">
    <source>
        <dbReference type="SAM" id="MobiDB-lite"/>
    </source>
</evidence>
<dbReference type="OrthoDB" id="5425547at2759"/>
<dbReference type="AlphaFoldDB" id="A0A225ACD7"/>
<reference evidence="5 6" key="1">
    <citation type="submission" date="2015-06" db="EMBL/GenBank/DDBJ databases">
        <title>Talaromyces atroroseus IBT 11181 draft genome.</title>
        <authorList>
            <person name="Rasmussen K.B."/>
            <person name="Rasmussen S."/>
            <person name="Petersen B."/>
            <person name="Sicheritz-Ponten T."/>
            <person name="Mortensen U.H."/>
            <person name="Thrane U."/>
        </authorList>
    </citation>
    <scope>NUCLEOTIDE SEQUENCE [LARGE SCALE GENOMIC DNA]</scope>
    <source>
        <strain evidence="5 6">IBT 11181</strain>
    </source>
</reference>
<keyword evidence="6" id="KW-1185">Reference proteome</keyword>
<keyword evidence="2" id="KW-1133">Transmembrane helix</keyword>
<organism evidence="5 6">
    <name type="scientific">Talaromyces atroroseus</name>
    <dbReference type="NCBI Taxonomy" id="1441469"/>
    <lineage>
        <taxon>Eukaryota</taxon>
        <taxon>Fungi</taxon>
        <taxon>Dikarya</taxon>
        <taxon>Ascomycota</taxon>
        <taxon>Pezizomycotina</taxon>
        <taxon>Eurotiomycetes</taxon>
        <taxon>Eurotiomycetidae</taxon>
        <taxon>Eurotiales</taxon>
        <taxon>Trichocomaceae</taxon>
        <taxon>Talaromyces</taxon>
        <taxon>Talaromyces sect. Trachyspermi</taxon>
    </lineage>
</organism>
<dbReference type="Proteomes" id="UP000214365">
    <property type="component" value="Unassembled WGS sequence"/>
</dbReference>
<keyword evidence="2" id="KW-0812">Transmembrane</keyword>
<feature type="compositionally biased region" description="Gly residues" evidence="1">
    <location>
        <begin position="50"/>
        <end position="66"/>
    </location>
</feature>
<feature type="domain" description="DUF7732" evidence="4">
    <location>
        <begin position="145"/>
        <end position="271"/>
    </location>
</feature>
<dbReference type="PANTHER" id="PTHR42091">
    <property type="entry name" value="CONSERVED GLYCINE-RICH PROTEIN (AFU_ORTHOLOGUE AFUA_7G02440)"/>
    <property type="match status" value="1"/>
</dbReference>
<sequence>MKTSSITSILLLFSPLVSSLAVPQGDLVVLNDPPPEAIPDVSELEKRRGGGGGGGRGGSSSGGSKGSGSSSSSGSSKGSGRSSSSSSGSSKSNSGSSGSGSSSGSSGSKGSSGSSSSGSKSSSSNVGGTTRSGSGTPRTYGGGGYYAGGATTPFAAGSRTLSGILPFALLGGALGIAAGSAWHGYGYPFYTPYYYHDPMAASHNNGQAGNYTMNVVCYCEQYSECGCDDNKNSTYLAEVIGDPPHNSSIVTIVQNGTNETAYINGTLANGTTAADPNASGASAMLAVGSAWPVVALVSAMIYYL</sequence>
<keyword evidence="3" id="KW-0732">Signal</keyword>
<feature type="chain" id="PRO_5012375264" description="DUF7732 domain-containing protein" evidence="3">
    <location>
        <begin position="20"/>
        <end position="304"/>
    </location>
</feature>
<dbReference type="InterPro" id="IPR056634">
    <property type="entry name" value="DUF7732"/>
</dbReference>
<dbReference type="RefSeq" id="XP_020118873.1">
    <property type="nucleotide sequence ID" value="XM_020268541.1"/>
</dbReference>
<dbReference type="GeneID" id="31005996"/>
<dbReference type="Pfam" id="PF24866">
    <property type="entry name" value="DUF7732"/>
    <property type="match status" value="1"/>
</dbReference>
<evidence type="ECO:0000256" key="3">
    <source>
        <dbReference type="SAM" id="SignalP"/>
    </source>
</evidence>
<dbReference type="EMBL" id="LFMY01000009">
    <property type="protein sequence ID" value="OKL58752.1"/>
    <property type="molecule type" value="Genomic_DNA"/>
</dbReference>
<feature type="transmembrane region" description="Helical" evidence="2">
    <location>
        <begin position="283"/>
        <end position="303"/>
    </location>
</feature>
<comment type="caution">
    <text evidence="5">The sequence shown here is derived from an EMBL/GenBank/DDBJ whole genome shotgun (WGS) entry which is preliminary data.</text>
</comment>
<feature type="signal peptide" evidence="3">
    <location>
        <begin position="1"/>
        <end position="19"/>
    </location>
</feature>
<dbReference type="PANTHER" id="PTHR42091:SF1">
    <property type="entry name" value="CONSERVED GLYCINE-RICH PROTEIN (AFU_ORTHOLOGUE AFUA_7G02440)"/>
    <property type="match status" value="1"/>
</dbReference>
<evidence type="ECO:0000313" key="6">
    <source>
        <dbReference type="Proteomes" id="UP000214365"/>
    </source>
</evidence>
<name>A0A225ACD7_TALAT</name>
<proteinExistence type="predicted"/>